<comment type="caution">
    <text evidence="1">The sequence shown here is derived from an EMBL/GenBank/DDBJ whole genome shotgun (WGS) entry which is preliminary data.</text>
</comment>
<proteinExistence type="predicted"/>
<reference evidence="1" key="1">
    <citation type="submission" date="2023-04" db="EMBL/GenBank/DDBJ databases">
        <title>Ambrosiozyma monospora NBRC 1965.</title>
        <authorList>
            <person name="Ichikawa N."/>
            <person name="Sato H."/>
            <person name="Tonouchi N."/>
        </authorList>
    </citation>
    <scope>NUCLEOTIDE SEQUENCE</scope>
    <source>
        <strain evidence="1">NBRC 1965</strain>
    </source>
</reference>
<sequence>MSSQPKTSQAKLTPSGSSDHALKFLTEQIEAYKLSTNAKTNQLLLTQTLLVLRLKGHAFEKTKIINEVTKHVQTLSRKIKDPMQFFMYWLELSEYLKDNGYAKIVDKFDKSDFTKMDDEDEVFLCDIIKRTTDKSLIYYIRWNSLCPPDMKVSYLQVLHNIKKDLEIGYNMDETFFKGLFSMIRFQSYDVMEAVFHVKIIKLFMDKRKVKVSEADIIKVLLNSCFTGELADFPEKVDARWYCRKRAGFPEKVDARLLKIKEDFFNDVKSYDFIQSLDKFIKLVEFYVKEQLIIRSSFNEAPF</sequence>
<evidence type="ECO:0000313" key="1">
    <source>
        <dbReference type="EMBL" id="GMG28701.1"/>
    </source>
</evidence>
<organism evidence="1 2">
    <name type="scientific">Ambrosiozyma monospora</name>
    <name type="common">Yeast</name>
    <name type="synonym">Endomycopsis monosporus</name>
    <dbReference type="NCBI Taxonomy" id="43982"/>
    <lineage>
        <taxon>Eukaryota</taxon>
        <taxon>Fungi</taxon>
        <taxon>Dikarya</taxon>
        <taxon>Ascomycota</taxon>
        <taxon>Saccharomycotina</taxon>
        <taxon>Pichiomycetes</taxon>
        <taxon>Pichiales</taxon>
        <taxon>Pichiaceae</taxon>
        <taxon>Ambrosiozyma</taxon>
    </lineage>
</organism>
<dbReference type="EMBL" id="BSXU01001554">
    <property type="protein sequence ID" value="GMG28701.1"/>
    <property type="molecule type" value="Genomic_DNA"/>
</dbReference>
<dbReference type="Proteomes" id="UP001165063">
    <property type="component" value="Unassembled WGS sequence"/>
</dbReference>
<dbReference type="AlphaFoldDB" id="A0A9W6YZA4"/>
<protein>
    <submittedName>
        <fullName evidence="1">Unnamed protein product</fullName>
    </submittedName>
</protein>
<evidence type="ECO:0000313" key="2">
    <source>
        <dbReference type="Proteomes" id="UP001165063"/>
    </source>
</evidence>
<gene>
    <name evidence="1" type="ORF">Amon01_000361400</name>
</gene>
<accession>A0A9W6YZA4</accession>
<name>A0A9W6YZA4_AMBMO</name>
<keyword evidence="2" id="KW-1185">Reference proteome</keyword>